<reference evidence="1 2" key="1">
    <citation type="journal article" date="2013" name="Genome Announc.">
        <title>Complete Genome Sequence of Glaciecola psychrophila Strain 170T.</title>
        <authorList>
            <person name="Yin J."/>
            <person name="Chen J."/>
            <person name="Liu G."/>
            <person name="Yu Y."/>
            <person name="Song L."/>
            <person name="Wang X."/>
            <person name="Qu X."/>
        </authorList>
    </citation>
    <scope>NUCLEOTIDE SEQUENCE [LARGE SCALE GENOMIC DNA]</scope>
    <source>
        <strain evidence="1 2">170</strain>
    </source>
</reference>
<name>K6ZW01_9ALTE</name>
<protein>
    <submittedName>
        <fullName evidence="1">Uncharacterized protein</fullName>
    </submittedName>
</protein>
<evidence type="ECO:0000313" key="2">
    <source>
        <dbReference type="Proteomes" id="UP000011864"/>
    </source>
</evidence>
<evidence type="ECO:0000313" key="1">
    <source>
        <dbReference type="EMBL" id="AGH47612.1"/>
    </source>
</evidence>
<gene>
    <name evidence="1" type="ORF">C427_5515</name>
</gene>
<dbReference type="PATRIC" id="fig|1129794.4.peg.5493"/>
<dbReference type="AlphaFoldDB" id="K6ZW01"/>
<dbReference type="EMBL" id="CP003837">
    <property type="protein sequence ID" value="AGH47612.1"/>
    <property type="molecule type" value="Genomic_DNA"/>
</dbReference>
<dbReference type="HOGENOM" id="CLU_3219766_0_0_6"/>
<organism evidence="1 2">
    <name type="scientific">Paraglaciecola psychrophila 170</name>
    <dbReference type="NCBI Taxonomy" id="1129794"/>
    <lineage>
        <taxon>Bacteria</taxon>
        <taxon>Pseudomonadati</taxon>
        <taxon>Pseudomonadota</taxon>
        <taxon>Gammaproteobacteria</taxon>
        <taxon>Alteromonadales</taxon>
        <taxon>Alteromonadaceae</taxon>
        <taxon>Paraglaciecola</taxon>
    </lineage>
</organism>
<sequence length="44" mass="5331">MLCEWGQIIETQANYRFRDKNKMSCSRHFLGIQYARFIFNQAKS</sequence>
<dbReference type="STRING" id="1129794.C427_5515"/>
<proteinExistence type="predicted"/>
<dbReference type="Proteomes" id="UP000011864">
    <property type="component" value="Chromosome"/>
</dbReference>
<dbReference type="KEGG" id="gps:C427_5515"/>
<keyword evidence="2" id="KW-1185">Reference proteome</keyword>
<accession>K6ZW01</accession>